<protein>
    <submittedName>
        <fullName evidence="3">Insulinase family (Peptidase family M16)</fullName>
    </submittedName>
</protein>
<comment type="caution">
    <text evidence="3">The sequence shown here is derived from an EMBL/GenBank/DDBJ whole genome shotgun (WGS) entry which is preliminary data.</text>
</comment>
<feature type="domain" description="Peptidase M16 C-terminal" evidence="2">
    <location>
        <begin position="210"/>
        <end position="326"/>
    </location>
</feature>
<proteinExistence type="predicted"/>
<dbReference type="STRING" id="59925.EU91_0773"/>
<reference evidence="4" key="1">
    <citation type="journal article" date="2014" name="Sci. Data">
        <title>Genomes of diverse isolates of the marine cyanobacterium Prochlorococcus.</title>
        <authorList>
            <person name="Biller S."/>
            <person name="Berube P."/>
            <person name="Thompson J."/>
            <person name="Kelly L."/>
            <person name="Roggensack S."/>
            <person name="Awad L."/>
            <person name="Roache-Johnson K."/>
            <person name="Ding H."/>
            <person name="Giovannoni S.J."/>
            <person name="Moore L.R."/>
            <person name="Chisholm S.W."/>
        </authorList>
    </citation>
    <scope>NUCLEOTIDE SEQUENCE [LARGE SCALE GENOMIC DNA]</scope>
    <source>
        <strain evidence="4">GP2</strain>
    </source>
</reference>
<sequence length="405" mass="46365">MLKKYFLNNKKRNFSTASIWIKGGSDMDNVGKKGINKILSSLLTRGCEGFNNFTLSEYIESNGAELNQEIFEDGISISIKSLNEHFSKLFPLLDLIINKPTLLEIEFQKVKKSSIDSLKKDKENPFNICFENWRRIVYSNHPYAFNTNGNANDVSKITYDDVLLEFKNFKIRDKYLISNNPEINGENFGTLEKKTFEEKSGSVNHNLSPMNRFVSINNDSNQTIIMIGDQTCSRRSSEYLPLKVLESYLSYGMSAALFKLFREKHGITYDLGVHYPIRSGNAPFLIYLSVSNKHALFAFELLSTLWKNLLFNPLTDSEIFLAKEKLKGSFLLGNQSLDEILQRKIQIISYGISPISEIDLASKINEISSLDILKLFNKYFPKPFLSISGGEKICFEISNIWKKNF</sequence>
<dbReference type="RefSeq" id="WP_032524288.1">
    <property type="nucleotide sequence ID" value="NZ_CP138934.1"/>
</dbReference>
<name>A0A0A1ZE95_PROMR</name>
<evidence type="ECO:0000259" key="2">
    <source>
        <dbReference type="Pfam" id="PF05193"/>
    </source>
</evidence>
<dbReference type="GO" id="GO:0046872">
    <property type="term" value="F:metal ion binding"/>
    <property type="evidence" value="ECO:0007669"/>
    <property type="project" value="InterPro"/>
</dbReference>
<evidence type="ECO:0000259" key="1">
    <source>
        <dbReference type="Pfam" id="PF00675"/>
    </source>
</evidence>
<dbReference type="Pfam" id="PF05193">
    <property type="entry name" value="Peptidase_M16_C"/>
    <property type="match status" value="1"/>
</dbReference>
<dbReference type="Pfam" id="PF00675">
    <property type="entry name" value="Peptidase_M16"/>
    <property type="match status" value="1"/>
</dbReference>
<accession>A0A0A1ZE95</accession>
<dbReference type="PANTHER" id="PTHR11851">
    <property type="entry name" value="METALLOPROTEASE"/>
    <property type="match status" value="1"/>
</dbReference>
<dbReference type="InterPro" id="IPR011249">
    <property type="entry name" value="Metalloenz_LuxS/M16"/>
</dbReference>
<dbReference type="OrthoDB" id="9811314at2"/>
<organism evidence="3 4">
    <name type="scientific">Prochlorococcus marinus str. GP2</name>
    <dbReference type="NCBI Taxonomy" id="59925"/>
    <lineage>
        <taxon>Bacteria</taxon>
        <taxon>Bacillati</taxon>
        <taxon>Cyanobacteriota</taxon>
        <taxon>Cyanophyceae</taxon>
        <taxon>Synechococcales</taxon>
        <taxon>Prochlorococcaceae</taxon>
        <taxon>Prochlorococcus</taxon>
    </lineage>
</organism>
<dbReference type="EMBL" id="JNAH01000004">
    <property type="protein sequence ID" value="KGF87740.1"/>
    <property type="molecule type" value="Genomic_DNA"/>
</dbReference>
<evidence type="ECO:0000313" key="3">
    <source>
        <dbReference type="EMBL" id="KGF87740.1"/>
    </source>
</evidence>
<dbReference type="Gene3D" id="3.30.830.10">
    <property type="entry name" value="Metalloenzyme, LuxS/M16 peptidase-like"/>
    <property type="match status" value="2"/>
</dbReference>
<dbReference type="PANTHER" id="PTHR11851:SF224">
    <property type="entry name" value="PROCESSING PROTEASE"/>
    <property type="match status" value="1"/>
</dbReference>
<dbReference type="Proteomes" id="UP000030598">
    <property type="component" value="Unassembled WGS sequence"/>
</dbReference>
<evidence type="ECO:0000313" key="4">
    <source>
        <dbReference type="Proteomes" id="UP000030598"/>
    </source>
</evidence>
<dbReference type="InterPro" id="IPR050361">
    <property type="entry name" value="MPP/UQCRC_Complex"/>
</dbReference>
<dbReference type="AlphaFoldDB" id="A0A0A1ZE95"/>
<dbReference type="InterPro" id="IPR007863">
    <property type="entry name" value="Peptidase_M16_C"/>
</dbReference>
<gene>
    <name evidence="3" type="ORF">EU91_0773</name>
</gene>
<dbReference type="SUPFAM" id="SSF63411">
    <property type="entry name" value="LuxS/MPP-like metallohydrolase"/>
    <property type="match status" value="2"/>
</dbReference>
<dbReference type="eggNOG" id="COG0612">
    <property type="taxonomic scope" value="Bacteria"/>
</dbReference>
<feature type="domain" description="Peptidase M16 N-terminal" evidence="1">
    <location>
        <begin position="8"/>
        <end position="144"/>
    </location>
</feature>
<dbReference type="InterPro" id="IPR011765">
    <property type="entry name" value="Pept_M16_N"/>
</dbReference>